<keyword evidence="9" id="KW-1185">Reference proteome</keyword>
<organism evidence="8 9">
    <name type="scientific">Prymnesium parvum</name>
    <name type="common">Toxic golden alga</name>
    <dbReference type="NCBI Taxonomy" id="97485"/>
    <lineage>
        <taxon>Eukaryota</taxon>
        <taxon>Haptista</taxon>
        <taxon>Haptophyta</taxon>
        <taxon>Prymnesiophyceae</taxon>
        <taxon>Prymnesiales</taxon>
        <taxon>Prymnesiaceae</taxon>
        <taxon>Prymnesium</taxon>
    </lineage>
</organism>
<comment type="cofactor">
    <cofactor evidence="1">
        <name>Mn(2+)</name>
        <dbReference type="ChEBI" id="CHEBI:29035"/>
    </cofactor>
</comment>
<dbReference type="EC" id="2.7.7.64" evidence="6"/>
<dbReference type="PANTHER" id="PTHR11952:SF9">
    <property type="entry name" value="UDP-SUGAR PYROPHOSPHORYLASE"/>
    <property type="match status" value="1"/>
</dbReference>
<dbReference type="GO" id="GO:0006048">
    <property type="term" value="P:UDP-N-acetylglucosamine biosynthetic process"/>
    <property type="evidence" value="ECO:0007669"/>
    <property type="project" value="TreeGrafter"/>
</dbReference>
<evidence type="ECO:0000256" key="1">
    <source>
        <dbReference type="ARBA" id="ARBA00001936"/>
    </source>
</evidence>
<dbReference type="GO" id="GO:0051748">
    <property type="term" value="F:UTP-monosaccharide-1-phosphate uridylyltransferase activity"/>
    <property type="evidence" value="ECO:0007669"/>
    <property type="project" value="UniProtKB-EC"/>
</dbReference>
<dbReference type="GO" id="GO:0003977">
    <property type="term" value="F:UDP-N-acetylglucosamine diphosphorylase activity"/>
    <property type="evidence" value="ECO:0007669"/>
    <property type="project" value="TreeGrafter"/>
</dbReference>
<dbReference type="Pfam" id="PF01704">
    <property type="entry name" value="UDPGP"/>
    <property type="match status" value="1"/>
</dbReference>
<comment type="similarity">
    <text evidence="5">Belongs to the USP family.</text>
</comment>
<evidence type="ECO:0000256" key="3">
    <source>
        <dbReference type="ARBA" id="ARBA00022679"/>
    </source>
</evidence>
<evidence type="ECO:0000256" key="4">
    <source>
        <dbReference type="ARBA" id="ARBA00022695"/>
    </source>
</evidence>
<dbReference type="SUPFAM" id="SSF53448">
    <property type="entry name" value="Nucleotide-diphospho-sugar transferases"/>
    <property type="match status" value="1"/>
</dbReference>
<dbReference type="InterPro" id="IPR002618">
    <property type="entry name" value="UDPGP_fam"/>
</dbReference>
<evidence type="ECO:0000256" key="2">
    <source>
        <dbReference type="ARBA" id="ARBA00001946"/>
    </source>
</evidence>
<comment type="caution">
    <text evidence="8">The sequence shown here is derived from an EMBL/GenBank/DDBJ whole genome shotgun (WGS) entry which is preliminary data.</text>
</comment>
<evidence type="ECO:0000256" key="5">
    <source>
        <dbReference type="ARBA" id="ARBA00038047"/>
    </source>
</evidence>
<comment type="catalytic activity">
    <reaction evidence="7">
        <text>a monosaccharide 1-phosphate + UTP + H(+) = a UDP-monosaccharide + diphosphate</text>
        <dbReference type="Rhea" id="RHEA:13205"/>
        <dbReference type="ChEBI" id="CHEBI:15378"/>
        <dbReference type="ChEBI" id="CHEBI:33019"/>
        <dbReference type="ChEBI" id="CHEBI:46398"/>
        <dbReference type="ChEBI" id="CHEBI:140358"/>
        <dbReference type="ChEBI" id="CHEBI:140359"/>
        <dbReference type="EC" id="2.7.7.64"/>
    </reaction>
</comment>
<proteinExistence type="inferred from homology"/>
<dbReference type="InterPro" id="IPR039741">
    <property type="entry name" value="UDP-sugar_pyrophosphorylase"/>
</dbReference>
<keyword evidence="3" id="KW-0808">Transferase</keyword>
<dbReference type="EMBL" id="JBGBPQ010000015">
    <property type="protein sequence ID" value="KAL1510312.1"/>
    <property type="molecule type" value="Genomic_DNA"/>
</dbReference>
<dbReference type="Gene3D" id="2.160.10.30">
    <property type="match status" value="1"/>
</dbReference>
<evidence type="ECO:0000256" key="7">
    <source>
        <dbReference type="ARBA" id="ARBA00048259"/>
    </source>
</evidence>
<dbReference type="Proteomes" id="UP001515480">
    <property type="component" value="Unassembled WGS sequence"/>
</dbReference>
<evidence type="ECO:0000313" key="9">
    <source>
        <dbReference type="Proteomes" id="UP001515480"/>
    </source>
</evidence>
<dbReference type="Gene3D" id="3.90.550.10">
    <property type="entry name" value="Spore Coat Polysaccharide Biosynthesis Protein SpsA, Chain A"/>
    <property type="match status" value="1"/>
</dbReference>
<comment type="cofactor">
    <cofactor evidence="2">
        <name>Mg(2+)</name>
        <dbReference type="ChEBI" id="CHEBI:18420"/>
    </cofactor>
</comment>
<dbReference type="InterPro" id="IPR029044">
    <property type="entry name" value="Nucleotide-diphossugar_trans"/>
</dbReference>
<reference evidence="8 9" key="1">
    <citation type="journal article" date="2024" name="Science">
        <title>Giant polyketide synthase enzymes in the biosynthesis of giant marine polyether toxins.</title>
        <authorList>
            <person name="Fallon T.R."/>
            <person name="Shende V.V."/>
            <person name="Wierzbicki I.H."/>
            <person name="Pendleton A.L."/>
            <person name="Watervoot N.F."/>
            <person name="Auber R.P."/>
            <person name="Gonzalez D.J."/>
            <person name="Wisecaver J.H."/>
            <person name="Moore B.S."/>
        </authorList>
    </citation>
    <scope>NUCLEOTIDE SEQUENCE [LARGE SCALE GENOMIC DNA]</scope>
    <source>
        <strain evidence="8 9">12B1</strain>
    </source>
</reference>
<accession>A0AB34IYM6</accession>
<keyword evidence="4" id="KW-0548">Nucleotidyltransferase</keyword>
<gene>
    <name evidence="8" type="ORF">AB1Y20_006632</name>
</gene>
<protein>
    <recommendedName>
        <fullName evidence="6">UTP-monosaccharide-1-phosphate uridylyltransferase</fullName>
        <ecNumber evidence="6">2.7.7.64</ecNumber>
    </recommendedName>
</protein>
<evidence type="ECO:0000313" key="8">
    <source>
        <dbReference type="EMBL" id="KAL1510312.1"/>
    </source>
</evidence>
<dbReference type="PANTHER" id="PTHR11952">
    <property type="entry name" value="UDP- GLUCOSE PYROPHOSPHORYLASE"/>
    <property type="match status" value="1"/>
</dbReference>
<sequence length="655" mass="70313">MESTAAILSEGYIERLERLDRLDRLDARDARDAADLREARLHKLAKLERAEAADAADAVARGAELLAELAATYGQSHLLEARAAGQEAGTRRLMQQLQALDRDCPGGLLAYVARAKSLLASSAAGENPLSGYTPSIPRGHPLTIGTPEFIAYEAEGAAAAARGAAFVIVAGGLGERLGASGIKLGLPAEALCGVCYLELYIRHILALQRLSAAEDAEIPLILMTSDDTDGPTRRLLEEHRHFGMSAGQISLLRQSKVPCLQDVEARLAIDPNDRFQLLTKPHGHGDVHSLLHTSGIAKKLLDAGRSHLIFLQDTNALVFGGIPAALGVSIRHNLALNSVSVPRRAGDQSGALMLLRSTNGEERVVNVEYNQLDALIKASLDPRGDYNDDSGWSPFPGNTNQLIFALPEYVATLESSAGAVPEFVNPKYTDATRTAFKSPTRLECMMQDLPWLMPPSAAVSFTTLDASLFYCPVKNSLADAAKKVNAKQSPGCASAGDQAWFAFNAKLLSMGGAKLEAPTSRTIAGIPLHLGPAVSLLPASRPTTQVATERFKGAISLTARSALSVDGEVWIEHLTLDGSLSIRAAPGARVRVRHLCVRNDGHQLEELSPEELANPLTPEADRLRGYRYKKLAERTLTFDQPGEYIIDEAAFTVNV</sequence>
<evidence type="ECO:0000256" key="6">
    <source>
        <dbReference type="ARBA" id="ARBA00039080"/>
    </source>
</evidence>
<dbReference type="AlphaFoldDB" id="A0AB34IYM6"/>
<name>A0AB34IYM6_PRYPA</name>